<evidence type="ECO:0000256" key="3">
    <source>
        <dbReference type="ARBA" id="ARBA00008636"/>
    </source>
</evidence>
<protein>
    <recommendedName>
        <fullName evidence="11">L-serine dehydratase</fullName>
        <ecNumber evidence="11">4.3.1.17</ecNumber>
    </recommendedName>
</protein>
<keyword evidence="4 11" id="KW-0312">Gluconeogenesis</keyword>
<comment type="catalytic activity">
    <reaction evidence="10 11">
        <text>L-serine = pyruvate + NH4(+)</text>
        <dbReference type="Rhea" id="RHEA:19169"/>
        <dbReference type="ChEBI" id="CHEBI:15361"/>
        <dbReference type="ChEBI" id="CHEBI:28938"/>
        <dbReference type="ChEBI" id="CHEBI:33384"/>
        <dbReference type="EC" id="4.3.1.17"/>
    </reaction>
</comment>
<dbReference type="GO" id="GO:0003941">
    <property type="term" value="F:L-serine ammonia-lyase activity"/>
    <property type="evidence" value="ECO:0007669"/>
    <property type="project" value="UniProtKB-UniRule"/>
</dbReference>
<name>A0A171A0B1_9BACT</name>
<dbReference type="Gene3D" id="3.30.1330.90">
    <property type="entry name" value="D-3-phosphoglycerate dehydrogenase, domain 3"/>
    <property type="match status" value="2"/>
</dbReference>
<gene>
    <name evidence="14" type="ORF">PJIAN_3495</name>
</gene>
<dbReference type="EC" id="4.3.1.17" evidence="11"/>
<comment type="cofactor">
    <cofactor evidence="1 11">
        <name>[4Fe-4S] cluster</name>
        <dbReference type="ChEBI" id="CHEBI:49883"/>
    </cofactor>
</comment>
<keyword evidence="6 11" id="KW-0479">Metal-binding</keyword>
<evidence type="ECO:0000256" key="11">
    <source>
        <dbReference type="RuleBase" id="RU366059"/>
    </source>
</evidence>
<reference evidence="15" key="1">
    <citation type="submission" date="2016-04" db="EMBL/GenBank/DDBJ databases">
        <title>Draft genome sequence of Paludibacter jiangxiensis strain NM7.</title>
        <authorList>
            <person name="Qiu Y."/>
            <person name="Matsuura N."/>
            <person name="Ohashi A."/>
            <person name="Tourlousse M.D."/>
            <person name="Sekiguchi Y."/>
        </authorList>
    </citation>
    <scope>NUCLEOTIDE SEQUENCE [LARGE SCALE GENOMIC DNA]</scope>
    <source>
        <strain evidence="15">NM7</strain>
    </source>
</reference>
<keyword evidence="7 11" id="KW-0408">Iron</keyword>
<feature type="domain" description="Serine dehydratase beta chain" evidence="13">
    <location>
        <begin position="3"/>
        <end position="69"/>
    </location>
</feature>
<comment type="similarity">
    <text evidence="3 11">Belongs to the iron-sulfur dependent L-serine dehydratase family.</text>
</comment>
<dbReference type="RefSeq" id="WP_068704115.1">
    <property type="nucleotide sequence ID" value="NZ_BDCR01000003.1"/>
</dbReference>
<keyword evidence="9 11" id="KW-0456">Lyase</keyword>
<dbReference type="GO" id="GO:0051539">
    <property type="term" value="F:4 iron, 4 sulfur cluster binding"/>
    <property type="evidence" value="ECO:0007669"/>
    <property type="project" value="UniProtKB-UniRule"/>
</dbReference>
<evidence type="ECO:0000313" key="15">
    <source>
        <dbReference type="Proteomes" id="UP000076586"/>
    </source>
</evidence>
<dbReference type="InterPro" id="IPR005130">
    <property type="entry name" value="Ser_deHydtase-like_asu"/>
</dbReference>
<comment type="pathway">
    <text evidence="2">Carbohydrate biosynthesis; gluconeogenesis.</text>
</comment>
<evidence type="ECO:0000259" key="12">
    <source>
        <dbReference type="Pfam" id="PF03313"/>
    </source>
</evidence>
<evidence type="ECO:0000256" key="2">
    <source>
        <dbReference type="ARBA" id="ARBA00004742"/>
    </source>
</evidence>
<proteinExistence type="inferred from homology"/>
<keyword evidence="5 11" id="KW-0004">4Fe-4S</keyword>
<evidence type="ECO:0000256" key="8">
    <source>
        <dbReference type="ARBA" id="ARBA00023014"/>
    </source>
</evidence>
<dbReference type="Pfam" id="PF03313">
    <property type="entry name" value="SDH_alpha"/>
    <property type="match status" value="1"/>
</dbReference>
<dbReference type="GO" id="GO:0046872">
    <property type="term" value="F:metal ion binding"/>
    <property type="evidence" value="ECO:0007669"/>
    <property type="project" value="UniProtKB-KW"/>
</dbReference>
<dbReference type="Proteomes" id="UP000076586">
    <property type="component" value="Unassembled WGS sequence"/>
</dbReference>
<dbReference type="AlphaFoldDB" id="A0A171A0B1"/>
<dbReference type="NCBIfam" id="TIGR00720">
    <property type="entry name" value="sda_mono"/>
    <property type="match status" value="1"/>
</dbReference>
<evidence type="ECO:0000256" key="7">
    <source>
        <dbReference type="ARBA" id="ARBA00023004"/>
    </source>
</evidence>
<dbReference type="EMBL" id="BDCR01000003">
    <property type="protein sequence ID" value="GAT63180.1"/>
    <property type="molecule type" value="Genomic_DNA"/>
</dbReference>
<dbReference type="OrthoDB" id="9805537at2"/>
<dbReference type="InterPro" id="IPR005131">
    <property type="entry name" value="Ser_deHydtase_bsu"/>
</dbReference>
<reference evidence="15" key="2">
    <citation type="journal article" date="2017" name="Genome Announc.">
        <title>Draft genome sequence of Paludibacter jiangxiensis NM7(T), a propionate-producing fermentative bacterium.</title>
        <authorList>
            <person name="Qiu Y.-L."/>
            <person name="Tourlousse D.M."/>
            <person name="Matsuura N."/>
            <person name="Ohashi A."/>
            <person name="Sekiguchi Y."/>
        </authorList>
    </citation>
    <scope>NUCLEOTIDE SEQUENCE [LARGE SCALE GENOMIC DNA]</scope>
    <source>
        <strain evidence="15">NM7</strain>
    </source>
</reference>
<evidence type="ECO:0000313" key="14">
    <source>
        <dbReference type="EMBL" id="GAT63180.1"/>
    </source>
</evidence>
<comment type="caution">
    <text evidence="14">The sequence shown here is derived from an EMBL/GenBank/DDBJ whole genome shotgun (WGS) entry which is preliminary data.</text>
</comment>
<dbReference type="SUPFAM" id="SSF143548">
    <property type="entry name" value="Serine metabolism enzymes domain"/>
    <property type="match status" value="1"/>
</dbReference>
<dbReference type="Pfam" id="PF03315">
    <property type="entry name" value="SDH_beta"/>
    <property type="match status" value="2"/>
</dbReference>
<feature type="domain" description="Serine dehydratase-like alpha subunit" evidence="12">
    <location>
        <begin position="152"/>
        <end position="393"/>
    </location>
</feature>
<evidence type="ECO:0000256" key="6">
    <source>
        <dbReference type="ARBA" id="ARBA00022723"/>
    </source>
</evidence>
<keyword evidence="8 11" id="KW-0411">Iron-sulfur</keyword>
<dbReference type="STRING" id="681398.PJIAN_3495"/>
<accession>A0A171A0B1</accession>
<evidence type="ECO:0000256" key="10">
    <source>
        <dbReference type="ARBA" id="ARBA00049406"/>
    </source>
</evidence>
<evidence type="ECO:0000256" key="9">
    <source>
        <dbReference type="ARBA" id="ARBA00023239"/>
    </source>
</evidence>
<organism evidence="14 15">
    <name type="scientific">Paludibacter jiangxiensis</name>
    <dbReference type="NCBI Taxonomy" id="681398"/>
    <lineage>
        <taxon>Bacteria</taxon>
        <taxon>Pseudomonadati</taxon>
        <taxon>Bacteroidota</taxon>
        <taxon>Bacteroidia</taxon>
        <taxon>Bacteroidales</taxon>
        <taxon>Paludibacteraceae</taxon>
        <taxon>Paludibacter</taxon>
    </lineage>
</organism>
<dbReference type="InterPro" id="IPR051318">
    <property type="entry name" value="Fe-S_L-Ser"/>
</dbReference>
<keyword evidence="15" id="KW-1185">Reference proteome</keyword>
<feature type="domain" description="Serine dehydratase beta chain" evidence="13">
    <location>
        <begin position="70"/>
        <end position="115"/>
    </location>
</feature>
<dbReference type="InterPro" id="IPR029009">
    <property type="entry name" value="ASB_dom_sf"/>
</dbReference>
<evidence type="ECO:0000256" key="4">
    <source>
        <dbReference type="ARBA" id="ARBA00022432"/>
    </source>
</evidence>
<dbReference type="PANTHER" id="PTHR30182">
    <property type="entry name" value="L-SERINE DEHYDRATASE"/>
    <property type="match status" value="1"/>
</dbReference>
<sequence>MDSITELYRIGYGPSSSHTMAPSKAAAMFMEKHPETDHFRVTLYGSLAATGKGHLTDKAIIDQMKGRQVEIEWQPKIFLPFHPNGMKFDALDANKNITDSWQVFSVGGGALAEEGQSQIKNAIYPFTTMEEVLDYCDKEGLAFWQVVEQFEGTSINDFLKKVWKTMCDAVERGIENEGTLPGILKLQRKAPNYYVKAKGYSESLQRRGMVYAFALAVAEENAAGGLIVTAPTCGACAVVPAVLYQLKKYHNFSEARILRALATAGLIGNLVKTNASISGADVGCQGEIGTACSMAAAAATQLFGGTNTQIEYAAEMGMEHHLGLTCDPVAGLVQIPCIERNAMAADRAFNCCTYSLLSDGKHRISFDQICKTMLRTGKDLAASYKETAQGGLAILKNIC</sequence>
<evidence type="ECO:0000256" key="1">
    <source>
        <dbReference type="ARBA" id="ARBA00001966"/>
    </source>
</evidence>
<dbReference type="PANTHER" id="PTHR30182:SF1">
    <property type="entry name" value="L-SERINE DEHYDRATASE 1"/>
    <property type="match status" value="1"/>
</dbReference>
<evidence type="ECO:0000259" key="13">
    <source>
        <dbReference type="Pfam" id="PF03315"/>
    </source>
</evidence>
<evidence type="ECO:0000256" key="5">
    <source>
        <dbReference type="ARBA" id="ARBA00022485"/>
    </source>
</evidence>
<dbReference type="GO" id="GO:0006094">
    <property type="term" value="P:gluconeogenesis"/>
    <property type="evidence" value="ECO:0007669"/>
    <property type="project" value="UniProtKB-KW"/>
</dbReference>
<dbReference type="InterPro" id="IPR004644">
    <property type="entry name" value="Fe-S_L-Ser_mono"/>
</dbReference>